<name>A0AAW0AJG8_9AGAR</name>
<evidence type="ECO:0000313" key="2">
    <source>
        <dbReference type="Proteomes" id="UP001362999"/>
    </source>
</evidence>
<organism evidence="1 2">
    <name type="scientific">Favolaschia claudopus</name>
    <dbReference type="NCBI Taxonomy" id="2862362"/>
    <lineage>
        <taxon>Eukaryota</taxon>
        <taxon>Fungi</taxon>
        <taxon>Dikarya</taxon>
        <taxon>Basidiomycota</taxon>
        <taxon>Agaricomycotina</taxon>
        <taxon>Agaricomycetes</taxon>
        <taxon>Agaricomycetidae</taxon>
        <taxon>Agaricales</taxon>
        <taxon>Marasmiineae</taxon>
        <taxon>Mycenaceae</taxon>
        <taxon>Favolaschia</taxon>
    </lineage>
</organism>
<sequence>MLPSLLLPPAAYPTTLAGFSDAKTPPAPYSSLAYLFKFLILKAERIQVIQEQGKGCRHVSSSLTYQVPSRLNLFNASQLLNISSSSPHPFPHQMHCNFWALSSSKTPSKFFCACEIWPQVLFKFNQTNSFFKPRLVVVDVSNIVCFSISGELPALPHFIPLSVPPPKRLPSCPNRSEFILCAVPMLTARAPSSIPAPRHGGSYDYVFMSSFIQYDSFLCPHKQDICRAIIGYEPLC</sequence>
<keyword evidence="2" id="KW-1185">Reference proteome</keyword>
<protein>
    <submittedName>
        <fullName evidence="1">Uncharacterized protein</fullName>
    </submittedName>
</protein>
<comment type="caution">
    <text evidence="1">The sequence shown here is derived from an EMBL/GenBank/DDBJ whole genome shotgun (WGS) entry which is preliminary data.</text>
</comment>
<dbReference type="AlphaFoldDB" id="A0AAW0AJG8"/>
<evidence type="ECO:0000313" key="1">
    <source>
        <dbReference type="EMBL" id="KAK7012842.1"/>
    </source>
</evidence>
<dbReference type="Proteomes" id="UP001362999">
    <property type="component" value="Unassembled WGS sequence"/>
</dbReference>
<gene>
    <name evidence="1" type="ORF">R3P38DRAFT_3279434</name>
</gene>
<dbReference type="EMBL" id="JAWWNJ010000063">
    <property type="protein sequence ID" value="KAK7012842.1"/>
    <property type="molecule type" value="Genomic_DNA"/>
</dbReference>
<reference evidence="1 2" key="1">
    <citation type="journal article" date="2024" name="J Genomics">
        <title>Draft genome sequencing and assembly of Favolaschia claudopus CIRM-BRFM 2984 isolated from oak limbs.</title>
        <authorList>
            <person name="Navarro D."/>
            <person name="Drula E."/>
            <person name="Chaduli D."/>
            <person name="Cazenave R."/>
            <person name="Ahrendt S."/>
            <person name="Wang J."/>
            <person name="Lipzen A."/>
            <person name="Daum C."/>
            <person name="Barry K."/>
            <person name="Grigoriev I.V."/>
            <person name="Favel A."/>
            <person name="Rosso M.N."/>
            <person name="Martin F."/>
        </authorList>
    </citation>
    <scope>NUCLEOTIDE SEQUENCE [LARGE SCALE GENOMIC DNA]</scope>
    <source>
        <strain evidence="1 2">CIRM-BRFM 2984</strain>
    </source>
</reference>
<proteinExistence type="predicted"/>
<accession>A0AAW0AJG8</accession>